<evidence type="ECO:0000313" key="1">
    <source>
        <dbReference type="EMBL" id="KAF5907370.1"/>
    </source>
</evidence>
<reference evidence="1" key="1">
    <citation type="submission" date="2020-07" db="EMBL/GenBank/DDBJ databases">
        <title>Clarias magur genome sequencing, assembly and annotation.</title>
        <authorList>
            <person name="Kushwaha B."/>
            <person name="Kumar R."/>
            <person name="Das P."/>
            <person name="Joshi C.G."/>
            <person name="Kumar D."/>
            <person name="Nagpure N.S."/>
            <person name="Pandey M."/>
            <person name="Agarwal S."/>
            <person name="Srivastava S."/>
            <person name="Singh M."/>
            <person name="Sahoo L."/>
            <person name="Jayasankar P."/>
            <person name="Meher P.K."/>
            <person name="Koringa P.G."/>
            <person name="Iquebal M.A."/>
            <person name="Das S.P."/>
            <person name="Bit A."/>
            <person name="Patnaik S."/>
            <person name="Patel N."/>
            <person name="Shah T.M."/>
            <person name="Hinsu A."/>
            <person name="Jena J.K."/>
        </authorList>
    </citation>
    <scope>NUCLEOTIDE SEQUENCE</scope>
    <source>
        <strain evidence="1">CIFAMagur01</strain>
        <tissue evidence="1">Testis</tissue>
    </source>
</reference>
<comment type="caution">
    <text evidence="1">The sequence shown here is derived from an EMBL/GenBank/DDBJ whole genome shotgun (WGS) entry which is preliminary data.</text>
</comment>
<evidence type="ECO:0000313" key="2">
    <source>
        <dbReference type="Proteomes" id="UP000727407"/>
    </source>
</evidence>
<dbReference type="Proteomes" id="UP000727407">
    <property type="component" value="Unassembled WGS sequence"/>
</dbReference>
<dbReference type="EMBL" id="QNUK01000022">
    <property type="protein sequence ID" value="KAF5907370.1"/>
    <property type="molecule type" value="Genomic_DNA"/>
</dbReference>
<protein>
    <submittedName>
        <fullName evidence="1">Uncharacterized protein</fullName>
    </submittedName>
</protein>
<organism evidence="1 2">
    <name type="scientific">Clarias magur</name>
    <name type="common">Asian catfish</name>
    <name type="synonym">Macropteronotus magur</name>
    <dbReference type="NCBI Taxonomy" id="1594786"/>
    <lineage>
        <taxon>Eukaryota</taxon>
        <taxon>Metazoa</taxon>
        <taxon>Chordata</taxon>
        <taxon>Craniata</taxon>
        <taxon>Vertebrata</taxon>
        <taxon>Euteleostomi</taxon>
        <taxon>Actinopterygii</taxon>
        <taxon>Neopterygii</taxon>
        <taxon>Teleostei</taxon>
        <taxon>Ostariophysi</taxon>
        <taxon>Siluriformes</taxon>
        <taxon>Clariidae</taxon>
        <taxon>Clarias</taxon>
    </lineage>
</organism>
<feature type="non-terminal residue" evidence="1">
    <location>
        <position position="84"/>
    </location>
</feature>
<accession>A0A8J4UZU5</accession>
<gene>
    <name evidence="1" type="ORF">DAT39_002861</name>
</gene>
<proteinExistence type="predicted"/>
<name>A0A8J4UZU5_CLAMG</name>
<sequence>LSGVLPLFKQKLGSHPGCHWAGCSPSTQGQGWLLHACAVCQWSMLWAYTVPNRNTASTTFPVFTRGPTRIRMHKVPHPPTAKTL</sequence>
<dbReference type="AlphaFoldDB" id="A0A8J4UZU5"/>
<keyword evidence="2" id="KW-1185">Reference proteome</keyword>